<evidence type="ECO:0000256" key="3">
    <source>
        <dbReference type="ARBA" id="ARBA00022989"/>
    </source>
</evidence>
<dbReference type="CDD" id="cd08010">
    <property type="entry name" value="MltG_like"/>
    <property type="match status" value="1"/>
</dbReference>
<evidence type="ECO:0000256" key="5">
    <source>
        <dbReference type="ARBA" id="ARBA00023239"/>
    </source>
</evidence>
<dbReference type="GO" id="GO:0005886">
    <property type="term" value="C:plasma membrane"/>
    <property type="evidence" value="ECO:0007669"/>
    <property type="project" value="UniProtKB-UniRule"/>
</dbReference>
<comment type="similarity">
    <text evidence="7">Belongs to the transglycosylase MltG family.</text>
</comment>
<keyword evidence="4 7" id="KW-0472">Membrane</keyword>
<dbReference type="InterPro" id="IPR003770">
    <property type="entry name" value="MLTG-like"/>
</dbReference>
<dbReference type="Gene3D" id="3.30.160.60">
    <property type="entry name" value="Classic Zinc Finger"/>
    <property type="match status" value="1"/>
</dbReference>
<evidence type="ECO:0000256" key="1">
    <source>
        <dbReference type="ARBA" id="ARBA00022475"/>
    </source>
</evidence>
<dbReference type="HAMAP" id="MF_02065">
    <property type="entry name" value="MltG"/>
    <property type="match status" value="1"/>
</dbReference>
<dbReference type="PANTHER" id="PTHR30518">
    <property type="entry name" value="ENDOLYTIC MUREIN TRANSGLYCOSYLASE"/>
    <property type="match status" value="1"/>
</dbReference>
<keyword evidence="6 7" id="KW-0961">Cell wall biogenesis/degradation</keyword>
<feature type="site" description="Important for catalytic activity" evidence="7">
    <location>
        <position position="222"/>
    </location>
</feature>
<dbReference type="RefSeq" id="WP_100706523.1">
    <property type="nucleotide sequence ID" value="NZ_NPDL01000001.1"/>
</dbReference>
<keyword evidence="2 7" id="KW-0812">Transmembrane</keyword>
<keyword evidence="1 7" id="KW-1003">Cell membrane</keyword>
<dbReference type="GO" id="GO:0071555">
    <property type="term" value="P:cell wall organization"/>
    <property type="evidence" value="ECO:0007669"/>
    <property type="project" value="UniProtKB-KW"/>
</dbReference>
<dbReference type="EC" id="4.2.2.29" evidence="7"/>
<dbReference type="GO" id="GO:0009252">
    <property type="term" value="P:peptidoglycan biosynthetic process"/>
    <property type="evidence" value="ECO:0007669"/>
    <property type="project" value="UniProtKB-UniRule"/>
</dbReference>
<comment type="catalytic activity">
    <reaction evidence="7">
        <text>a peptidoglycan chain = a peptidoglycan chain with N-acetyl-1,6-anhydromuramyl-[peptide] at the reducing end + a peptidoglycan chain with N-acetylglucosamine at the non-reducing end.</text>
        <dbReference type="EC" id="4.2.2.29"/>
    </reaction>
</comment>
<keyword evidence="5 7" id="KW-0456">Lyase</keyword>
<sequence>MIFKNTFVRRSVVLLGILALSGVVAFFVVDEIKGGAVGAGQVKVDIIVEPGDSPVEVTENLSKNGLLKSSKYFLFLIKATRSAGKIKAGLYEINDGMDARKILQVITEGKVKLVTFTVPEGYNNRQIGDLLVKKNLIKARADFLNAASRTELLREFKIPANNAEGYLFPETYSVPVNFPADKIARMMIKRFYVRLEKVPGAKELDPKKLHEIVVLASVVEREAKKNEERPLMAGVFLNRLKQDIPLESCATIQYLFDKPHPRIFEKDLKIVSPYNTYMNKGYPPGPISNPGQPSLEAALMPTKTEYLFFLLKPDGFHYFSKSFKEHAEAKKKYIDVLYE</sequence>
<dbReference type="EMBL" id="NPDN01000004">
    <property type="protein sequence ID" value="PJZ25886.1"/>
    <property type="molecule type" value="Genomic_DNA"/>
</dbReference>
<dbReference type="PANTHER" id="PTHR30518:SF2">
    <property type="entry name" value="ENDOLYTIC MUREIN TRANSGLYCOSYLASE"/>
    <property type="match status" value="1"/>
</dbReference>
<evidence type="ECO:0000256" key="2">
    <source>
        <dbReference type="ARBA" id="ARBA00022692"/>
    </source>
</evidence>
<protein>
    <recommendedName>
        <fullName evidence="7">Endolytic murein transglycosylase</fullName>
        <ecNumber evidence="7">4.2.2.29</ecNumber>
    </recommendedName>
    <alternativeName>
        <fullName evidence="7">Peptidoglycan lytic transglycosylase</fullName>
    </alternativeName>
    <alternativeName>
        <fullName evidence="7">Peptidoglycan polymerization terminase</fullName>
    </alternativeName>
</protein>
<evidence type="ECO:0000313" key="9">
    <source>
        <dbReference type="Proteomes" id="UP000232196"/>
    </source>
</evidence>
<proteinExistence type="inferred from homology"/>
<evidence type="ECO:0000256" key="7">
    <source>
        <dbReference type="HAMAP-Rule" id="MF_02065"/>
    </source>
</evidence>
<accession>A0A2M9XDX3</accession>
<gene>
    <name evidence="7" type="primary">mltG</name>
    <name evidence="8" type="ORF">CH357_09695</name>
</gene>
<dbReference type="Pfam" id="PF02618">
    <property type="entry name" value="YceG"/>
    <property type="match status" value="1"/>
</dbReference>
<keyword evidence="9" id="KW-1185">Reference proteome</keyword>
<comment type="function">
    <text evidence="7">Functions as a peptidoglycan terminase that cleaves nascent peptidoglycan strands endolytically to terminate their elongation.</text>
</comment>
<dbReference type="OrthoDB" id="9814591at2"/>
<keyword evidence="3 7" id="KW-1133">Transmembrane helix</keyword>
<comment type="caution">
    <text evidence="8">The sequence shown here is derived from an EMBL/GenBank/DDBJ whole genome shotgun (WGS) entry which is preliminary data.</text>
</comment>
<evidence type="ECO:0000256" key="4">
    <source>
        <dbReference type="ARBA" id="ARBA00023136"/>
    </source>
</evidence>
<dbReference type="Proteomes" id="UP000232196">
    <property type="component" value="Unassembled WGS sequence"/>
</dbReference>
<evidence type="ECO:0000256" key="6">
    <source>
        <dbReference type="ARBA" id="ARBA00023316"/>
    </source>
</evidence>
<organism evidence="8 9">
    <name type="scientific">Leptospira hartskeerlii</name>
    <dbReference type="NCBI Taxonomy" id="2023177"/>
    <lineage>
        <taxon>Bacteria</taxon>
        <taxon>Pseudomonadati</taxon>
        <taxon>Spirochaetota</taxon>
        <taxon>Spirochaetia</taxon>
        <taxon>Leptospirales</taxon>
        <taxon>Leptospiraceae</taxon>
        <taxon>Leptospira</taxon>
    </lineage>
</organism>
<reference evidence="8 9" key="1">
    <citation type="submission" date="2017-07" db="EMBL/GenBank/DDBJ databases">
        <title>Leptospira spp. isolated from tropical soils.</title>
        <authorList>
            <person name="Thibeaux R."/>
            <person name="Iraola G."/>
            <person name="Ferres I."/>
            <person name="Bierque E."/>
            <person name="Girault D."/>
            <person name="Soupe-Gilbert M.-E."/>
            <person name="Picardeau M."/>
            <person name="Goarant C."/>
        </authorList>
    </citation>
    <scope>NUCLEOTIDE SEQUENCE [LARGE SCALE GENOMIC DNA]</scope>
    <source>
        <strain evidence="8 9">MCA1-C-A1</strain>
    </source>
</reference>
<dbReference type="AlphaFoldDB" id="A0A2M9XDX3"/>
<dbReference type="GO" id="GO:0008932">
    <property type="term" value="F:lytic endotransglycosylase activity"/>
    <property type="evidence" value="ECO:0007669"/>
    <property type="project" value="UniProtKB-UniRule"/>
</dbReference>
<dbReference type="Gene3D" id="3.30.1490.480">
    <property type="entry name" value="Endolytic murein transglycosylase"/>
    <property type="match status" value="2"/>
</dbReference>
<dbReference type="NCBIfam" id="TIGR00247">
    <property type="entry name" value="endolytic transglycosylase MltG"/>
    <property type="match status" value="1"/>
</dbReference>
<evidence type="ECO:0000313" key="8">
    <source>
        <dbReference type="EMBL" id="PJZ25886.1"/>
    </source>
</evidence>
<name>A0A2M9XDX3_9LEPT</name>